<sequence>MRLSFECARRKARTWSPSYPPPIKLSRMTPGPKSLYKDSTPLTIPQLVQAEALGEAIYEQELSPWAISTPPLHESENETKR</sequence>
<protein>
    <submittedName>
        <fullName evidence="2">Uncharacterized protein</fullName>
    </submittedName>
</protein>
<feature type="region of interest" description="Disordered" evidence="1">
    <location>
        <begin position="18"/>
        <end position="39"/>
    </location>
</feature>
<evidence type="ECO:0000313" key="3">
    <source>
        <dbReference type="Proteomes" id="UP000246145"/>
    </source>
</evidence>
<dbReference type="AlphaFoldDB" id="A0A2U1CNY0"/>
<evidence type="ECO:0000256" key="1">
    <source>
        <dbReference type="SAM" id="MobiDB-lite"/>
    </source>
</evidence>
<gene>
    <name evidence="2" type="ORF">C7440_2214</name>
</gene>
<dbReference type="EMBL" id="QEKO01000002">
    <property type="protein sequence ID" value="PVY62718.1"/>
    <property type="molecule type" value="Genomic_DNA"/>
</dbReference>
<organism evidence="2 3">
    <name type="scientific">Pusillimonas noertemannii</name>
    <dbReference type="NCBI Taxonomy" id="305977"/>
    <lineage>
        <taxon>Bacteria</taxon>
        <taxon>Pseudomonadati</taxon>
        <taxon>Pseudomonadota</taxon>
        <taxon>Betaproteobacteria</taxon>
        <taxon>Burkholderiales</taxon>
        <taxon>Alcaligenaceae</taxon>
        <taxon>Pusillimonas</taxon>
    </lineage>
</organism>
<reference evidence="2 3" key="1">
    <citation type="submission" date="2018-04" db="EMBL/GenBank/DDBJ databases">
        <title>Genomic Encyclopedia of Type Strains, Phase IV (KMG-IV): sequencing the most valuable type-strain genomes for metagenomic binning, comparative biology and taxonomic classification.</title>
        <authorList>
            <person name="Goeker M."/>
        </authorList>
    </citation>
    <scope>NUCLEOTIDE SEQUENCE [LARGE SCALE GENOMIC DNA]</scope>
    <source>
        <strain evidence="2 3">DSM 10065</strain>
    </source>
</reference>
<keyword evidence="3" id="KW-1185">Reference proteome</keyword>
<evidence type="ECO:0000313" key="2">
    <source>
        <dbReference type="EMBL" id="PVY62718.1"/>
    </source>
</evidence>
<dbReference type="Proteomes" id="UP000246145">
    <property type="component" value="Unassembled WGS sequence"/>
</dbReference>
<proteinExistence type="predicted"/>
<name>A0A2U1CNY0_9BURK</name>
<comment type="caution">
    <text evidence="2">The sequence shown here is derived from an EMBL/GenBank/DDBJ whole genome shotgun (WGS) entry which is preliminary data.</text>
</comment>
<accession>A0A2U1CNY0</accession>